<comment type="function">
    <text evidence="14">Transfers mannose from Dol-P-mannose to Ser or Thr residues on proteins.</text>
</comment>
<dbReference type="GO" id="GO:0004169">
    <property type="term" value="F:dolichyl-phosphate-mannose-protein mannosyltransferase activity"/>
    <property type="evidence" value="ECO:0007669"/>
    <property type="project" value="UniProtKB-UniRule"/>
</dbReference>
<dbReference type="SMART" id="SM00472">
    <property type="entry name" value="MIR"/>
    <property type="match status" value="3"/>
</dbReference>
<dbReference type="SUPFAM" id="SSF82109">
    <property type="entry name" value="MIR domain"/>
    <property type="match status" value="1"/>
</dbReference>
<name>A0A3G2S8K2_MALR7</name>
<keyword evidence="9 14" id="KW-0256">Endoplasmic reticulum</keyword>
<evidence type="ECO:0000313" key="17">
    <source>
        <dbReference type="Proteomes" id="UP000269793"/>
    </source>
</evidence>
<organism evidence="16 17">
    <name type="scientific">Malassezia restricta (strain ATCC 96810 / NBRC 103918 / CBS 7877)</name>
    <name type="common">Seborrheic dermatitis infection agent</name>
    <dbReference type="NCBI Taxonomy" id="425264"/>
    <lineage>
        <taxon>Eukaryota</taxon>
        <taxon>Fungi</taxon>
        <taxon>Dikarya</taxon>
        <taxon>Basidiomycota</taxon>
        <taxon>Ustilaginomycotina</taxon>
        <taxon>Malasseziomycetes</taxon>
        <taxon>Malasseziales</taxon>
        <taxon>Malasseziaceae</taxon>
        <taxon>Malassezia</taxon>
    </lineage>
</organism>
<evidence type="ECO:0000256" key="14">
    <source>
        <dbReference type="RuleBase" id="RU367007"/>
    </source>
</evidence>
<evidence type="ECO:0000256" key="4">
    <source>
        <dbReference type="ARBA" id="ARBA00012839"/>
    </source>
</evidence>
<evidence type="ECO:0000256" key="9">
    <source>
        <dbReference type="ARBA" id="ARBA00022824"/>
    </source>
</evidence>
<comment type="catalytic activity">
    <reaction evidence="13 14">
        <text>a di-trans,poly-cis-dolichyl beta-D-mannosyl phosphate + L-seryl-[protein] = 3-O-(alpha-D-mannosyl)-L-seryl-[protein] + a di-trans,poly-cis-dolichyl phosphate + H(+)</text>
        <dbReference type="Rhea" id="RHEA:17377"/>
        <dbReference type="Rhea" id="RHEA-COMP:9863"/>
        <dbReference type="Rhea" id="RHEA-COMP:13546"/>
        <dbReference type="Rhea" id="RHEA-COMP:19498"/>
        <dbReference type="Rhea" id="RHEA-COMP:19501"/>
        <dbReference type="ChEBI" id="CHEBI:15378"/>
        <dbReference type="ChEBI" id="CHEBI:29999"/>
        <dbReference type="ChEBI" id="CHEBI:57683"/>
        <dbReference type="ChEBI" id="CHEBI:58211"/>
        <dbReference type="ChEBI" id="CHEBI:137321"/>
        <dbReference type="EC" id="2.4.1.109"/>
    </reaction>
</comment>
<keyword evidence="11 14" id="KW-0472">Membrane</keyword>
<dbReference type="UniPathway" id="UPA00378"/>
<comment type="similarity">
    <text evidence="3 14">Belongs to the glycosyltransferase 39 family.</text>
</comment>
<evidence type="ECO:0000256" key="1">
    <source>
        <dbReference type="ARBA" id="ARBA00004477"/>
    </source>
</evidence>
<dbReference type="InterPro" id="IPR003342">
    <property type="entry name" value="ArnT-like_N"/>
</dbReference>
<evidence type="ECO:0000256" key="5">
    <source>
        <dbReference type="ARBA" id="ARBA00022676"/>
    </source>
</evidence>
<dbReference type="AlphaFoldDB" id="A0A3G2S8K2"/>
<protein>
    <recommendedName>
        <fullName evidence="4 14">Dolichyl-phosphate-mannose--protein mannosyltransferase</fullName>
        <ecNumber evidence="4 14">2.4.1.109</ecNumber>
    </recommendedName>
</protein>
<dbReference type="GO" id="GO:0005789">
    <property type="term" value="C:endoplasmic reticulum membrane"/>
    <property type="evidence" value="ECO:0007669"/>
    <property type="project" value="UniProtKB-SubCell"/>
</dbReference>
<feature type="transmembrane region" description="Helical" evidence="14">
    <location>
        <begin position="747"/>
        <end position="771"/>
    </location>
</feature>
<dbReference type="PANTHER" id="PTHR10050">
    <property type="entry name" value="DOLICHYL-PHOSPHATE-MANNOSE--PROTEIN MANNOSYLTRANSFERASE"/>
    <property type="match status" value="1"/>
</dbReference>
<feature type="transmembrane region" description="Helical" evidence="14">
    <location>
        <begin position="611"/>
        <end position="631"/>
    </location>
</feature>
<proteinExistence type="inferred from homology"/>
<dbReference type="InterPro" id="IPR016093">
    <property type="entry name" value="MIR_motif"/>
</dbReference>
<comment type="catalytic activity">
    <reaction evidence="12 14">
        <text>a di-trans,poly-cis-dolichyl beta-D-mannosyl phosphate + L-threonyl-[protein] = 3-O-(alpha-D-mannosyl)-L-threonyl-[protein] + a di-trans,poly-cis-dolichyl phosphate + H(+)</text>
        <dbReference type="Rhea" id="RHEA:53396"/>
        <dbReference type="Rhea" id="RHEA-COMP:11060"/>
        <dbReference type="Rhea" id="RHEA-COMP:13547"/>
        <dbReference type="Rhea" id="RHEA-COMP:19498"/>
        <dbReference type="Rhea" id="RHEA-COMP:19501"/>
        <dbReference type="ChEBI" id="CHEBI:15378"/>
        <dbReference type="ChEBI" id="CHEBI:30013"/>
        <dbReference type="ChEBI" id="CHEBI:57683"/>
        <dbReference type="ChEBI" id="CHEBI:58211"/>
        <dbReference type="ChEBI" id="CHEBI:137323"/>
        <dbReference type="EC" id="2.4.1.109"/>
    </reaction>
</comment>
<feature type="transmembrane region" description="Helical" evidence="14">
    <location>
        <begin position="150"/>
        <end position="170"/>
    </location>
</feature>
<dbReference type="Pfam" id="PF02366">
    <property type="entry name" value="PMT"/>
    <property type="match status" value="1"/>
</dbReference>
<accession>A0A3G2S8K2</accession>
<keyword evidence="7 14" id="KW-0812">Transmembrane</keyword>
<evidence type="ECO:0000256" key="3">
    <source>
        <dbReference type="ARBA" id="ARBA00007222"/>
    </source>
</evidence>
<dbReference type="Pfam" id="PF16192">
    <property type="entry name" value="PMT_4TMC"/>
    <property type="match status" value="1"/>
</dbReference>
<sequence length="791" mass="91095">MGLSLTWNEDSPRARLLAPGTVRPKQKDTRSSKLSKYAEAMPSVQPPMPLFEQVKLAFQNDTYMIMLYTILSIITRLYRIGANDHVVWDEAHFGKFGSYYIRHLFYFDVHPPIGKILVAVAGWLSGFDGNFEFESGDQYPRQVPFVSMRIIMSLYGIAMVPIAYMTAQSLNWNWRSKHLFAIMILLDNGLLTISRFILLDSMLLVFTVSTVLGLVRFHRMQKQPFTFWWWFWLMYTGVSLGCVTGVKLVGLFVTALVGLYTIEDLWNKLGDLKMPVRTYLRHWCARITALIMVPVAIYVIGFKLHFMILYKSGSGDAQMSSLFQSHLEGSDLSNFPLEVAYGSKVTLKNQAYGGGLLHSHIQTYPGGSEEHQVTCYHHKDDNNNFIITPIYEEPQLPSPDAQDTTPPRMLRNGDVVRLVHEQLNTNLRSQATPGFISKDKYEVSSRPMDKGQDSSEYWVVEVLKDVNYGPGKAGMPIRTLSTTLRFRHRDMGCYLRSGGDSLPDWGWKQLEVTCDPQNYPRDMTTHWNVENHWNERLPITKSHQRARSPFFKDFLHLNVAMMISNNALVPDHDKFDTLASAPSEWPFLYRGMRMNGWGADDRKFYLVGNPIIWWGSSCSLIAAIFILSWYLLRRQRRIHDMPPAAWDDFLFGLKVGWIGWFLQYFPFLLMGRVTYLHHYLPTLYFAVLVLVHLLDHFLWNDVTARTSMDWSIFLRTGRVVSTKLNPFVHDTAATVPGKPLSPQIKNVTFAAIAGVVTIVFFWFSGASFGMVGDISTWKYMQWRKHWDIYSQ</sequence>
<feature type="transmembrane region" description="Helical" evidence="14">
    <location>
        <begin position="280"/>
        <end position="301"/>
    </location>
</feature>
<dbReference type="CDD" id="cd23284">
    <property type="entry name" value="beta-trefoil_MIR_PMT2-like"/>
    <property type="match status" value="1"/>
</dbReference>
<keyword evidence="6 14" id="KW-0808">Transferase</keyword>
<dbReference type="EMBL" id="CP033153">
    <property type="protein sequence ID" value="AYO44405.1"/>
    <property type="molecule type" value="Genomic_DNA"/>
</dbReference>
<evidence type="ECO:0000256" key="2">
    <source>
        <dbReference type="ARBA" id="ARBA00004922"/>
    </source>
</evidence>
<evidence type="ECO:0000313" key="16">
    <source>
        <dbReference type="EMBL" id="AYO44405.1"/>
    </source>
</evidence>
<feature type="transmembrane region" description="Helical" evidence="14">
    <location>
        <begin position="227"/>
        <end position="260"/>
    </location>
</feature>
<dbReference type="PROSITE" id="PS50919">
    <property type="entry name" value="MIR"/>
    <property type="match status" value="3"/>
</dbReference>
<evidence type="ECO:0000256" key="12">
    <source>
        <dbReference type="ARBA" id="ARBA00045085"/>
    </source>
</evidence>
<dbReference type="InterPro" id="IPR032421">
    <property type="entry name" value="PMT_4TMC"/>
</dbReference>
<evidence type="ECO:0000256" key="6">
    <source>
        <dbReference type="ARBA" id="ARBA00022679"/>
    </source>
</evidence>
<evidence type="ECO:0000256" key="7">
    <source>
        <dbReference type="ARBA" id="ARBA00022692"/>
    </source>
</evidence>
<evidence type="ECO:0000256" key="10">
    <source>
        <dbReference type="ARBA" id="ARBA00022989"/>
    </source>
</evidence>
<comment type="pathway">
    <text evidence="2 14">Protein modification; protein glycosylation.</text>
</comment>
<dbReference type="InterPro" id="IPR036300">
    <property type="entry name" value="MIR_dom_sf"/>
</dbReference>
<evidence type="ECO:0000256" key="8">
    <source>
        <dbReference type="ARBA" id="ARBA00022737"/>
    </source>
</evidence>
<feature type="domain" description="MIR" evidence="15">
    <location>
        <begin position="336"/>
        <end position="390"/>
    </location>
</feature>
<keyword evidence="17" id="KW-1185">Reference proteome</keyword>
<dbReference type="VEuPathDB" id="FungiDB:DNF11_3455"/>
<keyword evidence="10 14" id="KW-1133">Transmembrane helix</keyword>
<feature type="transmembrane region" description="Helical" evidence="14">
    <location>
        <begin position="682"/>
        <end position="699"/>
    </location>
</feature>
<dbReference type="EC" id="2.4.1.109" evidence="4 14"/>
<dbReference type="STRING" id="425264.A0A3G2S8K2"/>
<dbReference type="PANTHER" id="PTHR10050:SF46">
    <property type="entry name" value="PROTEIN O-MANNOSYL-TRANSFERASE 2"/>
    <property type="match status" value="1"/>
</dbReference>
<dbReference type="Gene3D" id="2.80.10.50">
    <property type="match status" value="1"/>
</dbReference>
<dbReference type="InterPro" id="IPR027005">
    <property type="entry name" value="PMT-like"/>
</dbReference>
<comment type="subcellular location">
    <subcellularLocation>
        <location evidence="1 14">Endoplasmic reticulum membrane</location>
        <topology evidence="1 14">Multi-pass membrane protein</topology>
    </subcellularLocation>
</comment>
<feature type="domain" description="MIR" evidence="15">
    <location>
        <begin position="474"/>
        <end position="532"/>
    </location>
</feature>
<dbReference type="OrthoDB" id="292747at2759"/>
<keyword evidence="5 14" id="KW-0328">Glycosyltransferase</keyword>
<dbReference type="Proteomes" id="UP000269793">
    <property type="component" value="Chromosome VI"/>
</dbReference>
<dbReference type="Pfam" id="PF02815">
    <property type="entry name" value="MIR"/>
    <property type="match status" value="1"/>
</dbReference>
<feature type="domain" description="MIR" evidence="15">
    <location>
        <begin position="407"/>
        <end position="463"/>
    </location>
</feature>
<evidence type="ECO:0000256" key="11">
    <source>
        <dbReference type="ARBA" id="ARBA00023136"/>
    </source>
</evidence>
<evidence type="ECO:0000256" key="13">
    <source>
        <dbReference type="ARBA" id="ARBA00045102"/>
    </source>
</evidence>
<reference evidence="16 17" key="1">
    <citation type="submission" date="2018-10" db="EMBL/GenBank/DDBJ databases">
        <title>Complete genome sequence of Malassezia restricta CBS 7877.</title>
        <authorList>
            <person name="Morand S.C."/>
            <person name="Bertignac M."/>
            <person name="Iltis A."/>
            <person name="Kolder I."/>
            <person name="Pirovano W."/>
            <person name="Jourdain R."/>
            <person name="Clavaud C."/>
        </authorList>
    </citation>
    <scope>NUCLEOTIDE SEQUENCE [LARGE SCALE GENOMIC DNA]</scope>
    <source>
        <strain evidence="16 17">CBS 7877</strain>
    </source>
</reference>
<keyword evidence="8" id="KW-0677">Repeat</keyword>
<feature type="transmembrane region" description="Helical" evidence="14">
    <location>
        <begin position="190"/>
        <end position="215"/>
    </location>
</feature>
<gene>
    <name evidence="16" type="primary">PMT2</name>
    <name evidence="16" type="ORF">DNF11_3455</name>
</gene>
<evidence type="ECO:0000259" key="15">
    <source>
        <dbReference type="PROSITE" id="PS50919"/>
    </source>
</evidence>